<sequence length="522" mass="56274">MRTISVAAQDNSAQHSAALLELRNIQKWFGGVHALRGIDLTLQPGEAYHLLGENGCGKSTVIKIMSGAHAPTSGEIVLGGETFASLTPIQSLAAGIETVYQDLSLLPNLTVAENVALNEQLVGANGRLARLFDRKRLKETAEKALAAVGLPTDRAFLNTIVSDLPLASRQLVAIARAIATRAKLVIMDEPTTSLTRREVDNLIHVVERLRSENVAVLFVTHKLDECYRIGGHAVVFRDGQCVAQGPIETYSKKELAELMTGRSIDAQRYRTGKPSDTDRLKVDRLVAHGVRETSFSVKKGEILGITGLADSGRNELAMALTGVVPATGGALTLDGKAVSVRSPAEAIQQGIGYVPEDRLAEGLFLDKSIFENEIALIVARLSNSFGVVDREEGRRIASRLSEEMRLNTRDIDLPVGALSGGNQQRVLIGRWLSIAPKLLVLHGPTVGVDVGSKDTIYRVIQTLAEAGMGLVIVSDDLPELLQNADRILVMNSGRVVAEMDAEQATEDQLYKAMLTTTTETVQ</sequence>
<protein>
    <submittedName>
        <fullName evidence="11">ATP-binding cassette domain-containing protein</fullName>
    </submittedName>
</protein>
<keyword evidence="12" id="KW-1185">Reference proteome</keyword>
<evidence type="ECO:0000256" key="9">
    <source>
        <dbReference type="ARBA" id="ARBA00023136"/>
    </source>
</evidence>
<feature type="domain" description="ABC transporter" evidence="10">
    <location>
        <begin position="20"/>
        <end position="263"/>
    </location>
</feature>
<organism evidence="11 12">
    <name type="scientific">Shinella kummerowiae</name>
    <dbReference type="NCBI Taxonomy" id="417745"/>
    <lineage>
        <taxon>Bacteria</taxon>
        <taxon>Pseudomonadati</taxon>
        <taxon>Pseudomonadota</taxon>
        <taxon>Alphaproteobacteria</taxon>
        <taxon>Hyphomicrobiales</taxon>
        <taxon>Rhizobiaceae</taxon>
        <taxon>Shinella</taxon>
    </lineage>
</organism>
<evidence type="ECO:0000313" key="12">
    <source>
        <dbReference type="Proteomes" id="UP000435802"/>
    </source>
</evidence>
<dbReference type="RefSeq" id="WP_160860010.1">
    <property type="nucleotide sequence ID" value="NZ_WUMK01000005.1"/>
</dbReference>
<proteinExistence type="inferred from homology"/>
<dbReference type="GO" id="GO:0005524">
    <property type="term" value="F:ATP binding"/>
    <property type="evidence" value="ECO:0007669"/>
    <property type="project" value="UniProtKB-KW"/>
</dbReference>
<comment type="caution">
    <text evidence="11">The sequence shown here is derived from an EMBL/GenBank/DDBJ whole genome shotgun (WGS) entry which is preliminary data.</text>
</comment>
<dbReference type="InterPro" id="IPR017871">
    <property type="entry name" value="ABC_transporter-like_CS"/>
</dbReference>
<evidence type="ECO:0000256" key="4">
    <source>
        <dbReference type="ARBA" id="ARBA00022597"/>
    </source>
</evidence>
<gene>
    <name evidence="11" type="ORF">GR138_14850</name>
</gene>
<dbReference type="Pfam" id="PF00005">
    <property type="entry name" value="ABC_tran"/>
    <property type="match status" value="2"/>
</dbReference>
<comment type="similarity">
    <text evidence="1">Belongs to the ABC transporter superfamily.</text>
</comment>
<dbReference type="PROSITE" id="PS00211">
    <property type="entry name" value="ABC_TRANSPORTER_1"/>
    <property type="match status" value="1"/>
</dbReference>
<keyword evidence="9" id="KW-0472">Membrane</keyword>
<dbReference type="SMART" id="SM00382">
    <property type="entry name" value="AAA"/>
    <property type="match status" value="2"/>
</dbReference>
<dbReference type="OrthoDB" id="9805029at2"/>
<dbReference type="CDD" id="cd03216">
    <property type="entry name" value="ABC_Carb_Monos_I"/>
    <property type="match status" value="1"/>
</dbReference>
<evidence type="ECO:0000256" key="8">
    <source>
        <dbReference type="ARBA" id="ARBA00022967"/>
    </source>
</evidence>
<dbReference type="SUPFAM" id="SSF52540">
    <property type="entry name" value="P-loop containing nucleoside triphosphate hydrolases"/>
    <property type="match status" value="2"/>
</dbReference>
<dbReference type="InterPro" id="IPR003439">
    <property type="entry name" value="ABC_transporter-like_ATP-bd"/>
</dbReference>
<evidence type="ECO:0000313" key="11">
    <source>
        <dbReference type="EMBL" id="MXN46474.1"/>
    </source>
</evidence>
<evidence type="ECO:0000256" key="1">
    <source>
        <dbReference type="ARBA" id="ARBA00005417"/>
    </source>
</evidence>
<evidence type="ECO:0000256" key="6">
    <source>
        <dbReference type="ARBA" id="ARBA00022741"/>
    </source>
</evidence>
<evidence type="ECO:0000259" key="10">
    <source>
        <dbReference type="PROSITE" id="PS50893"/>
    </source>
</evidence>
<name>A0A6N8SBL6_9HYPH</name>
<keyword evidence="3" id="KW-1003">Cell membrane</keyword>
<dbReference type="PANTHER" id="PTHR43790">
    <property type="entry name" value="CARBOHYDRATE TRANSPORT ATP-BINDING PROTEIN MG119-RELATED"/>
    <property type="match status" value="1"/>
</dbReference>
<dbReference type="EMBL" id="WUMK01000005">
    <property type="protein sequence ID" value="MXN46474.1"/>
    <property type="molecule type" value="Genomic_DNA"/>
</dbReference>
<dbReference type="InterPro" id="IPR050107">
    <property type="entry name" value="ABC_carbohydrate_import_ATPase"/>
</dbReference>
<feature type="domain" description="ABC transporter" evidence="10">
    <location>
        <begin position="274"/>
        <end position="517"/>
    </location>
</feature>
<evidence type="ECO:0000256" key="5">
    <source>
        <dbReference type="ARBA" id="ARBA00022737"/>
    </source>
</evidence>
<evidence type="ECO:0000256" key="3">
    <source>
        <dbReference type="ARBA" id="ARBA00022475"/>
    </source>
</evidence>
<keyword evidence="4" id="KW-0762">Sugar transport</keyword>
<dbReference type="AlphaFoldDB" id="A0A6N8SBL6"/>
<reference evidence="11 12" key="1">
    <citation type="submission" date="2019-12" db="EMBL/GenBank/DDBJ databases">
        <title>Shinella kummerowiae sp. nov., a symbiotic bacterium isolated from root nodules of the herbal legume Kummerowia stipulacea.</title>
        <authorList>
            <person name="Gao J."/>
        </authorList>
    </citation>
    <scope>NUCLEOTIDE SEQUENCE [LARGE SCALE GENOMIC DNA]</scope>
    <source>
        <strain evidence="11 12">CCBAU 25048</strain>
    </source>
</reference>
<keyword evidence="2" id="KW-0813">Transport</keyword>
<keyword evidence="5" id="KW-0677">Repeat</keyword>
<keyword evidence="8" id="KW-1278">Translocase</keyword>
<keyword evidence="6" id="KW-0547">Nucleotide-binding</keyword>
<dbReference type="Proteomes" id="UP000435802">
    <property type="component" value="Unassembled WGS sequence"/>
</dbReference>
<dbReference type="InterPro" id="IPR003593">
    <property type="entry name" value="AAA+_ATPase"/>
</dbReference>
<dbReference type="PANTHER" id="PTHR43790:SF1">
    <property type="entry name" value="XYLOSE IMPORT ATP-BINDING PROTEIN XYLG"/>
    <property type="match status" value="1"/>
</dbReference>
<dbReference type="GO" id="GO:0016887">
    <property type="term" value="F:ATP hydrolysis activity"/>
    <property type="evidence" value="ECO:0007669"/>
    <property type="project" value="InterPro"/>
</dbReference>
<accession>A0A6N8SBL6</accession>
<keyword evidence="7 11" id="KW-0067">ATP-binding</keyword>
<dbReference type="CDD" id="cd03215">
    <property type="entry name" value="ABC_Carb_Monos_II"/>
    <property type="match status" value="1"/>
</dbReference>
<dbReference type="InterPro" id="IPR027417">
    <property type="entry name" value="P-loop_NTPase"/>
</dbReference>
<evidence type="ECO:0000256" key="7">
    <source>
        <dbReference type="ARBA" id="ARBA00022840"/>
    </source>
</evidence>
<dbReference type="Gene3D" id="3.40.50.300">
    <property type="entry name" value="P-loop containing nucleotide triphosphate hydrolases"/>
    <property type="match status" value="2"/>
</dbReference>
<evidence type="ECO:0000256" key="2">
    <source>
        <dbReference type="ARBA" id="ARBA00022448"/>
    </source>
</evidence>
<dbReference type="PROSITE" id="PS50893">
    <property type="entry name" value="ABC_TRANSPORTER_2"/>
    <property type="match status" value="2"/>
</dbReference>